<dbReference type="RefSeq" id="XP_022463540.1">
    <property type="nucleotide sequence ID" value="XM_022606889.1"/>
</dbReference>
<name>J7S4H3_HUIN7</name>
<sequence length="421" mass="48084">MVDSVFDPLDLYEPVEPIEPNWISRGSDAAAILDGAHRDGVDSGDGGDDDDCAPIDYEDIPIDVLDLPAVRYAPLDVILCMLRLLRPETQVNFGHSDTVNERVNDVQKYCADKELTDELQEQTVQWFKTTSPNPRLSTFDQILAKVPSLAQTAEKNQLLVYYTSVLRRCSQEPNEDVLKEVSLRISECCGRNASPSMHRDFKFQRLQTTVTLYEPSLTNDNLGWKTWGSSLILSRILIDKLPFPEPPKVGHPPFRVLELGSGTGLVGISWACKWRELYGIEDSNLQIYLTDLPEIVDNLKKNVQLNKLEHAVVADVLDWTNPYNFIERYNGEQSFDLILVADPIYSPEHPRWVANMIKKFLKPIGVCHLEIPIRQKYTRERQLLTDLLAENKLDVVKEQFDEGQDDWGSVRYCYKEIQKST</sequence>
<dbReference type="STRING" id="1071383.J7S4H3"/>
<dbReference type="GO" id="GO:0045905">
    <property type="term" value="P:positive regulation of translational termination"/>
    <property type="evidence" value="ECO:0007669"/>
    <property type="project" value="EnsemblFungi"/>
</dbReference>
<evidence type="ECO:0008006" key="4">
    <source>
        <dbReference type="Google" id="ProtNLM"/>
    </source>
</evidence>
<reference evidence="3" key="2">
    <citation type="submission" date="2012-08" db="EMBL/GenBank/DDBJ databases">
        <title>Genome sequence of Kazachstania naganishii.</title>
        <authorList>
            <person name="Gordon J.L."/>
            <person name="Armisen D."/>
            <person name="Proux-Wera E."/>
            <person name="OhEigeartaigh S.S."/>
            <person name="Byrne K.P."/>
            <person name="Wolfe K.H."/>
        </authorList>
    </citation>
    <scope>NUCLEOTIDE SEQUENCE [LARGE SCALE GENOMIC DNA]</scope>
    <source>
        <strain evidence="3">ATCC MYA-139 / BCRC 22969 / CBS 8797 / CCRC 22969 / KCTC 17520 / NBRC 10181 / NCYC 3082</strain>
    </source>
</reference>
<reference evidence="2 3" key="1">
    <citation type="journal article" date="2011" name="Proc. Natl. Acad. Sci. U.S.A.">
        <title>Evolutionary erosion of yeast sex chromosomes by mating-type switching accidents.</title>
        <authorList>
            <person name="Gordon J.L."/>
            <person name="Armisen D."/>
            <person name="Proux-Wera E."/>
            <person name="Oheigeartaigh S.S."/>
            <person name="Byrne K.P."/>
            <person name="Wolfe K.H."/>
        </authorList>
    </citation>
    <scope>NUCLEOTIDE SEQUENCE [LARGE SCALE GENOMIC DNA]</scope>
    <source>
        <strain evidence="3">ATCC MYA-139 / BCRC 22969 / CBS 8797 / CCRC 22969 / KCTC 17520 / NBRC 10181 / NCYC 3082</strain>
    </source>
</reference>
<dbReference type="AlphaFoldDB" id="J7S4H3"/>
<dbReference type="OrthoDB" id="433955at2759"/>
<accession>J7S4H3</accession>
<dbReference type="eggNOG" id="KOG2793">
    <property type="taxonomic scope" value="Eukaryota"/>
</dbReference>
<gene>
    <name evidence="2" type="primary">KNAG0C01800</name>
    <name evidence="2" type="ordered locus">KNAG_0C01800</name>
</gene>
<dbReference type="InterPro" id="IPR029063">
    <property type="entry name" value="SAM-dependent_MTases_sf"/>
</dbReference>
<dbReference type="GO" id="GO:0005829">
    <property type="term" value="C:cytosol"/>
    <property type="evidence" value="ECO:0007669"/>
    <property type="project" value="TreeGrafter"/>
</dbReference>
<protein>
    <recommendedName>
        <fullName evidence="4">FAM86 N-terminal domain-containing protein</fullName>
    </recommendedName>
</protein>
<dbReference type="PANTHER" id="PTHR14614:SF156">
    <property type="entry name" value="PROTEIN-LYSINE N-METHYLTRANSFERASE EFM2"/>
    <property type="match status" value="1"/>
</dbReference>
<dbReference type="OMA" id="DDFGEMK"/>
<dbReference type="GeneID" id="34524974"/>
<evidence type="ECO:0000313" key="3">
    <source>
        <dbReference type="Proteomes" id="UP000006310"/>
    </source>
</evidence>
<dbReference type="GO" id="GO:0016279">
    <property type="term" value="F:protein-lysine N-methyltransferase activity"/>
    <property type="evidence" value="ECO:0007669"/>
    <property type="project" value="EnsemblFungi"/>
</dbReference>
<dbReference type="CDD" id="cd02440">
    <property type="entry name" value="AdoMet_MTases"/>
    <property type="match status" value="1"/>
</dbReference>
<keyword evidence="1" id="KW-0808">Transferase</keyword>
<proteinExistence type="predicted"/>
<dbReference type="Proteomes" id="UP000006310">
    <property type="component" value="Chromosome 3"/>
</dbReference>
<dbReference type="PANTHER" id="PTHR14614">
    <property type="entry name" value="HEPATOCELLULAR CARCINOMA-ASSOCIATED ANTIGEN"/>
    <property type="match status" value="1"/>
</dbReference>
<dbReference type="InterPro" id="IPR019410">
    <property type="entry name" value="Methyltransf_16"/>
</dbReference>
<evidence type="ECO:0000256" key="1">
    <source>
        <dbReference type="ARBA" id="ARBA00022679"/>
    </source>
</evidence>
<keyword evidence="3" id="KW-1185">Reference proteome</keyword>
<dbReference type="Pfam" id="PF10294">
    <property type="entry name" value="Methyltransf_16"/>
    <property type="match status" value="1"/>
</dbReference>
<dbReference type="KEGG" id="kng:KNAG_0C01800"/>
<organism evidence="2 3">
    <name type="scientific">Huiozyma naganishii (strain ATCC MYA-139 / BCRC 22969 / CBS 8797 / KCTC 17520 / NBRC 10181 / NCYC 3082 / Yp74L-3)</name>
    <name type="common">Yeast</name>
    <name type="synonym">Kazachstania naganishii</name>
    <dbReference type="NCBI Taxonomy" id="1071383"/>
    <lineage>
        <taxon>Eukaryota</taxon>
        <taxon>Fungi</taxon>
        <taxon>Dikarya</taxon>
        <taxon>Ascomycota</taxon>
        <taxon>Saccharomycotina</taxon>
        <taxon>Saccharomycetes</taxon>
        <taxon>Saccharomycetales</taxon>
        <taxon>Saccharomycetaceae</taxon>
        <taxon>Huiozyma</taxon>
    </lineage>
</organism>
<dbReference type="EMBL" id="HE978316">
    <property type="protein sequence ID" value="CCK69294.1"/>
    <property type="molecule type" value="Genomic_DNA"/>
</dbReference>
<evidence type="ECO:0000313" key="2">
    <source>
        <dbReference type="EMBL" id="CCK69294.1"/>
    </source>
</evidence>
<dbReference type="HOGENOM" id="CLU_049351_1_0_1"/>
<dbReference type="Gene3D" id="3.40.50.150">
    <property type="entry name" value="Vaccinia Virus protein VP39"/>
    <property type="match status" value="1"/>
</dbReference>
<dbReference type="SUPFAM" id="SSF53335">
    <property type="entry name" value="S-adenosyl-L-methionine-dependent methyltransferases"/>
    <property type="match status" value="1"/>
</dbReference>